<accession>A0A5C6BD00</accession>
<dbReference type="OrthoDB" id="9861742at2"/>
<dbReference type="Proteomes" id="UP000319908">
    <property type="component" value="Unassembled WGS sequence"/>
</dbReference>
<name>A0A5C6BD00_9BACT</name>
<comment type="caution">
    <text evidence="1">The sequence shown here is derived from an EMBL/GenBank/DDBJ whole genome shotgun (WGS) entry which is preliminary data.</text>
</comment>
<evidence type="ECO:0000313" key="1">
    <source>
        <dbReference type="EMBL" id="TWU09928.1"/>
    </source>
</evidence>
<gene>
    <name evidence="1" type="ORF">Poly21_52560</name>
</gene>
<evidence type="ECO:0000313" key="2">
    <source>
        <dbReference type="Proteomes" id="UP000319908"/>
    </source>
</evidence>
<organism evidence="1 2">
    <name type="scientific">Allorhodopirellula heiligendammensis</name>
    <dbReference type="NCBI Taxonomy" id="2714739"/>
    <lineage>
        <taxon>Bacteria</taxon>
        <taxon>Pseudomonadati</taxon>
        <taxon>Planctomycetota</taxon>
        <taxon>Planctomycetia</taxon>
        <taxon>Pirellulales</taxon>
        <taxon>Pirellulaceae</taxon>
        <taxon>Allorhodopirellula</taxon>
    </lineage>
</organism>
<proteinExistence type="predicted"/>
<reference evidence="1 2" key="1">
    <citation type="journal article" date="2020" name="Antonie Van Leeuwenhoek">
        <title>Rhodopirellula heiligendammensis sp. nov., Rhodopirellula pilleata sp. nov., and Rhodopirellula solitaria sp. nov. isolated from natural or artificial marine surfaces in Northern Germany and California, USA, and emended description of the genus Rhodopirellula.</title>
        <authorList>
            <person name="Kallscheuer N."/>
            <person name="Wiegand S."/>
            <person name="Jogler M."/>
            <person name="Boedeker C."/>
            <person name="Peeters S.H."/>
            <person name="Rast P."/>
            <person name="Heuer A."/>
            <person name="Jetten M.S.M."/>
            <person name="Rohde M."/>
            <person name="Jogler C."/>
        </authorList>
    </citation>
    <scope>NUCLEOTIDE SEQUENCE [LARGE SCALE GENOMIC DNA]</scope>
    <source>
        <strain evidence="1 2">Poly21</strain>
    </source>
</reference>
<dbReference type="EMBL" id="SJPU01000005">
    <property type="protein sequence ID" value="TWU09928.1"/>
    <property type="molecule type" value="Genomic_DNA"/>
</dbReference>
<dbReference type="AlphaFoldDB" id="A0A5C6BD00"/>
<protein>
    <submittedName>
        <fullName evidence="1">Uncharacterized protein</fullName>
    </submittedName>
</protein>
<dbReference type="RefSeq" id="WP_146409725.1">
    <property type="nucleotide sequence ID" value="NZ_SJPU01000005.1"/>
</dbReference>
<keyword evidence="2" id="KW-1185">Reference proteome</keyword>
<sequence length="217" mass="24108">MISSRDLVTSKTKVGDNAMQWRTVFTSWQVHVAPPFPQMANVLQLLDSIRTTAFIALTTLALGCSDRHVSIEQLPQTVVGVDVDTNEPRFVFVAPDGFDWNDEHRIWHNKTTRTSVTLAHAPGTTLQSVVDDFVADRMLPSGMELTEKVIRDVAGRPTLLVHGNRLNARYPQQFCTVAFGTTTGCAQITAIYPADGDEHAKQQIETSLLESRYEVPN</sequence>